<reference evidence="2 3" key="1">
    <citation type="submission" date="2018-03" db="EMBL/GenBank/DDBJ databases">
        <title>Genomic Encyclopedia of Archaeal and Bacterial Type Strains, Phase II (KMG-II): from individual species to whole genera.</title>
        <authorList>
            <person name="Goeker M."/>
        </authorList>
    </citation>
    <scope>NUCLEOTIDE SEQUENCE [LARGE SCALE GENOMIC DNA]</scope>
    <source>
        <strain evidence="2 3">DSM 29057</strain>
    </source>
</reference>
<sequence>MNQLINRRVFDTFPPTVEYSITEHGASLEKVLEELHYWGLAHRAKIIG</sequence>
<accession>A0A2P8G261</accession>
<dbReference type="EMBL" id="PYAS01000007">
    <property type="protein sequence ID" value="PSL28059.1"/>
    <property type="molecule type" value="Genomic_DNA"/>
</dbReference>
<dbReference type="RefSeq" id="WP_229211005.1">
    <property type="nucleotide sequence ID" value="NZ_PYAS01000007.1"/>
</dbReference>
<dbReference type="InterPro" id="IPR036390">
    <property type="entry name" value="WH_DNA-bd_sf"/>
</dbReference>
<dbReference type="Proteomes" id="UP000241964">
    <property type="component" value="Unassembled WGS sequence"/>
</dbReference>
<dbReference type="InterPro" id="IPR036388">
    <property type="entry name" value="WH-like_DNA-bd_sf"/>
</dbReference>
<evidence type="ECO:0000259" key="1">
    <source>
        <dbReference type="PROSITE" id="PS51118"/>
    </source>
</evidence>
<protein>
    <submittedName>
        <fullName evidence="2">HxlR family transcriptional regulator</fullName>
    </submittedName>
</protein>
<dbReference type="SUPFAM" id="SSF46785">
    <property type="entry name" value="Winged helix' DNA-binding domain"/>
    <property type="match status" value="1"/>
</dbReference>
<proteinExistence type="predicted"/>
<comment type="caution">
    <text evidence="2">The sequence shown here is derived from an EMBL/GenBank/DDBJ whole genome shotgun (WGS) entry which is preliminary data.</text>
</comment>
<dbReference type="AlphaFoldDB" id="A0A2P8G261"/>
<dbReference type="Gene3D" id="1.10.10.10">
    <property type="entry name" value="Winged helix-like DNA-binding domain superfamily/Winged helix DNA-binding domain"/>
    <property type="match status" value="1"/>
</dbReference>
<organism evidence="2 3">
    <name type="scientific">Dyadobacter jiangsuensis</name>
    <dbReference type="NCBI Taxonomy" id="1591085"/>
    <lineage>
        <taxon>Bacteria</taxon>
        <taxon>Pseudomonadati</taxon>
        <taxon>Bacteroidota</taxon>
        <taxon>Cytophagia</taxon>
        <taxon>Cytophagales</taxon>
        <taxon>Spirosomataceae</taxon>
        <taxon>Dyadobacter</taxon>
    </lineage>
</organism>
<dbReference type="InterPro" id="IPR002577">
    <property type="entry name" value="HTH_HxlR"/>
</dbReference>
<evidence type="ECO:0000313" key="2">
    <source>
        <dbReference type="EMBL" id="PSL28059.1"/>
    </source>
</evidence>
<gene>
    <name evidence="2" type="ORF">CLV60_107324</name>
</gene>
<name>A0A2P8G261_9BACT</name>
<dbReference type="Pfam" id="PF01638">
    <property type="entry name" value="HxlR"/>
    <property type="match status" value="1"/>
</dbReference>
<keyword evidence="3" id="KW-1185">Reference proteome</keyword>
<evidence type="ECO:0000313" key="3">
    <source>
        <dbReference type="Proteomes" id="UP000241964"/>
    </source>
</evidence>
<feature type="domain" description="HTH hxlR-type" evidence="1">
    <location>
        <begin position="1"/>
        <end position="47"/>
    </location>
</feature>
<dbReference type="PROSITE" id="PS51118">
    <property type="entry name" value="HTH_HXLR"/>
    <property type="match status" value="1"/>
</dbReference>